<dbReference type="Gene3D" id="3.30.460.10">
    <property type="entry name" value="Beta Polymerase, domain 2"/>
    <property type="match status" value="1"/>
</dbReference>
<protein>
    <submittedName>
        <fullName evidence="1">GrpB family protein</fullName>
    </submittedName>
</protein>
<keyword evidence="2" id="KW-1185">Reference proteome</keyword>
<dbReference type="EMBL" id="CP133164">
    <property type="protein sequence ID" value="WMN15474.1"/>
    <property type="molecule type" value="Genomic_DNA"/>
</dbReference>
<dbReference type="Proteomes" id="UP001237292">
    <property type="component" value="Chromosome"/>
</dbReference>
<evidence type="ECO:0000313" key="2">
    <source>
        <dbReference type="Proteomes" id="UP001237292"/>
    </source>
</evidence>
<dbReference type="InterPro" id="IPR043519">
    <property type="entry name" value="NT_sf"/>
</dbReference>
<reference evidence="1 2" key="1">
    <citation type="journal article" date="2023" name="Access Microbiol">
        <title>The genome of a steinernematid-associated Pseudomonas piscis bacterium encodes the biosynthesis of insect toxins.</title>
        <authorList>
            <person name="Awori R.M."/>
            <person name="Hendre P."/>
            <person name="Amugune N.O."/>
        </authorList>
    </citation>
    <scope>NUCLEOTIDE SEQUENCE [LARGE SCALE GENOMIC DNA]</scope>
    <source>
        <strain evidence="1 2">75</strain>
    </source>
</reference>
<dbReference type="PANTHER" id="PTHR34822">
    <property type="entry name" value="GRPB DOMAIN PROTEIN (AFU_ORTHOLOGUE AFUA_1G01530)"/>
    <property type="match status" value="1"/>
</dbReference>
<name>A0ABY9NAD6_9PSED</name>
<dbReference type="Pfam" id="PF04229">
    <property type="entry name" value="GrpB"/>
    <property type="match status" value="1"/>
</dbReference>
<evidence type="ECO:0000313" key="1">
    <source>
        <dbReference type="EMBL" id="WMN15474.1"/>
    </source>
</evidence>
<dbReference type="PANTHER" id="PTHR34822:SF1">
    <property type="entry name" value="GRPB FAMILY PROTEIN"/>
    <property type="match status" value="1"/>
</dbReference>
<proteinExistence type="predicted"/>
<gene>
    <name evidence="1" type="ORF">QL104_19115</name>
</gene>
<accession>A0ABY9NAD6</accession>
<organism evidence="1 2">
    <name type="scientific">Pseudomonas piscis</name>
    <dbReference type="NCBI Taxonomy" id="2614538"/>
    <lineage>
        <taxon>Bacteria</taxon>
        <taxon>Pseudomonadati</taxon>
        <taxon>Pseudomonadota</taxon>
        <taxon>Gammaproteobacteria</taxon>
        <taxon>Pseudomonadales</taxon>
        <taxon>Pseudomonadaceae</taxon>
        <taxon>Pseudomonas</taxon>
    </lineage>
</organism>
<dbReference type="InterPro" id="IPR007344">
    <property type="entry name" value="GrpB/CoaE"/>
</dbReference>
<dbReference type="SUPFAM" id="SSF81301">
    <property type="entry name" value="Nucleotidyltransferase"/>
    <property type="match status" value="1"/>
</dbReference>
<dbReference type="RefSeq" id="WP_085597950.1">
    <property type="nucleotide sequence ID" value="NZ_CP133164.1"/>
</dbReference>
<sequence length="187" mass="21098">MHRESPAAPPPAPIKVELLPHDPQWAEQARQIAQALQAVLGDNLLQVHHIGSTAIPGILAKPVLDLLPTVRSLAELDERQGALEALGYIWRGELGLPGRRYCSLDEPASGRRLAQLHCYAQGSPEIERHLAFRDHLRRHPDIAQAYQREKLRCQALHPDDSHAYSDCKDAWIQQVQAQALIERQRHR</sequence>